<dbReference type="InterPro" id="IPR003661">
    <property type="entry name" value="HisK_dim/P_dom"/>
</dbReference>
<dbReference type="Pfam" id="PF02518">
    <property type="entry name" value="HATPase_c"/>
    <property type="match status" value="1"/>
</dbReference>
<dbReference type="PROSITE" id="PS50109">
    <property type="entry name" value="HIS_KIN"/>
    <property type="match status" value="1"/>
</dbReference>
<dbReference type="PANTHER" id="PTHR45528:SF8">
    <property type="entry name" value="HISTIDINE KINASE"/>
    <property type="match status" value="1"/>
</dbReference>
<evidence type="ECO:0000256" key="13">
    <source>
        <dbReference type="ARBA" id="ARBA00023136"/>
    </source>
</evidence>
<keyword evidence="7 14" id="KW-0812">Transmembrane</keyword>
<dbReference type="PROSITE" id="PS50885">
    <property type="entry name" value="HAMP"/>
    <property type="match status" value="1"/>
</dbReference>
<proteinExistence type="predicted"/>
<comment type="catalytic activity">
    <reaction evidence="1">
        <text>ATP + protein L-histidine = ADP + protein N-phospho-L-histidine.</text>
        <dbReference type="EC" id="2.7.13.3"/>
    </reaction>
</comment>
<dbReference type="EC" id="2.7.13.3" evidence="3"/>
<dbReference type="Pfam" id="PF00512">
    <property type="entry name" value="HisKA"/>
    <property type="match status" value="1"/>
</dbReference>
<keyword evidence="11 14" id="KW-1133">Transmembrane helix</keyword>
<dbReference type="SMART" id="SM00387">
    <property type="entry name" value="HATPase_c"/>
    <property type="match status" value="1"/>
</dbReference>
<keyword evidence="8" id="KW-0547">Nucleotide-binding</keyword>
<evidence type="ECO:0000313" key="17">
    <source>
        <dbReference type="EMBL" id="MCU6790759.1"/>
    </source>
</evidence>
<dbReference type="SUPFAM" id="SSF55874">
    <property type="entry name" value="ATPase domain of HSP90 chaperone/DNA topoisomerase II/histidine kinase"/>
    <property type="match status" value="1"/>
</dbReference>
<keyword evidence="10 17" id="KW-0067">ATP-binding</keyword>
<keyword evidence="18" id="KW-1185">Reference proteome</keyword>
<protein>
    <recommendedName>
        <fullName evidence="3">histidine kinase</fullName>
        <ecNumber evidence="3">2.7.13.3</ecNumber>
    </recommendedName>
</protein>
<dbReference type="SUPFAM" id="SSF158472">
    <property type="entry name" value="HAMP domain-like"/>
    <property type="match status" value="1"/>
</dbReference>
<dbReference type="CDD" id="cd06225">
    <property type="entry name" value="HAMP"/>
    <property type="match status" value="1"/>
</dbReference>
<sequence length="527" mass="60341">MSKYSDIHPQSRLNRFPFTWFPFNLLRGLILFAMDLFRMLSGQVGRSLRLQLMVTFAFCLAASLIFYSLSSAIFGGIKQEPVIDYESGVQRIDNAAENMARILSDDYHHYNETEKQSPEAQALIEKQREQEFTEQVQRESSSNRYKIMVTDLSGTVIYKSPNTAETSIDIHKTIRSSMDTRRQQNLTRRQEASSLYPVTYKTKPAYLYVSGIPEPNISYKRGESPFPMVGAFILFIVLFYFVTQKKMRYIEELAGGLITIATGNLNSRVPERSDDELGSLAKNMNLMAEKLQLKIEEERRAERLKNELVTNVSHDLRTPLTLIIGYLRLLNDRNYETEQQARTYLSIAYNKSEKLNSLINDLFMYTKLTHQDIPLNKEGIALNDLLEQLLEEFVTPAEEQQVILSRHIPKEKLFVSIDVDQMIRVFENLLGNALKYSPKPGVITVSMIKEQRYGIVRIGNKADELTEQELEQLFERFFRVDASRSSDTGGSGLGLAIAKSIVEAHEGSIGVEQKDGELVFYIRLKLA</sequence>
<dbReference type="Gene3D" id="3.30.565.10">
    <property type="entry name" value="Histidine kinase-like ATPase, C-terminal domain"/>
    <property type="match status" value="1"/>
</dbReference>
<feature type="domain" description="Histidine kinase" evidence="15">
    <location>
        <begin position="311"/>
        <end position="527"/>
    </location>
</feature>
<dbReference type="Proteomes" id="UP001652445">
    <property type="component" value="Unassembled WGS sequence"/>
</dbReference>
<feature type="domain" description="HAMP" evidence="16">
    <location>
        <begin position="247"/>
        <end position="296"/>
    </location>
</feature>
<keyword evidence="9" id="KW-0418">Kinase</keyword>
<keyword evidence="4" id="KW-1003">Cell membrane</keyword>
<dbReference type="SMART" id="SM00304">
    <property type="entry name" value="HAMP"/>
    <property type="match status" value="1"/>
</dbReference>
<evidence type="ECO:0000259" key="16">
    <source>
        <dbReference type="PROSITE" id="PS50885"/>
    </source>
</evidence>
<evidence type="ECO:0000256" key="8">
    <source>
        <dbReference type="ARBA" id="ARBA00022741"/>
    </source>
</evidence>
<dbReference type="CDD" id="cd00082">
    <property type="entry name" value="HisKA"/>
    <property type="match status" value="1"/>
</dbReference>
<dbReference type="PANTHER" id="PTHR45528">
    <property type="entry name" value="SENSOR HISTIDINE KINASE CPXA"/>
    <property type="match status" value="1"/>
</dbReference>
<reference evidence="17 18" key="1">
    <citation type="submission" date="2022-09" db="EMBL/GenBank/DDBJ databases">
        <authorList>
            <person name="Han X.L."/>
            <person name="Wang Q."/>
            <person name="Lu T."/>
        </authorList>
    </citation>
    <scope>NUCLEOTIDE SEQUENCE [LARGE SCALE GENOMIC DNA]</scope>
    <source>
        <strain evidence="17 18">WQ 127069</strain>
    </source>
</reference>
<accession>A0ABT2U7Z7</accession>
<comment type="caution">
    <text evidence="17">The sequence shown here is derived from an EMBL/GenBank/DDBJ whole genome shotgun (WGS) entry which is preliminary data.</text>
</comment>
<evidence type="ECO:0000256" key="12">
    <source>
        <dbReference type="ARBA" id="ARBA00023012"/>
    </source>
</evidence>
<dbReference type="InterPro" id="IPR036890">
    <property type="entry name" value="HATPase_C_sf"/>
</dbReference>
<dbReference type="SMART" id="SM00388">
    <property type="entry name" value="HisKA"/>
    <property type="match status" value="1"/>
</dbReference>
<keyword evidence="5" id="KW-0597">Phosphoprotein</keyword>
<evidence type="ECO:0000256" key="3">
    <source>
        <dbReference type="ARBA" id="ARBA00012438"/>
    </source>
</evidence>
<organism evidence="17 18">
    <name type="scientific">Paenibacillus baimaensis</name>
    <dbReference type="NCBI Taxonomy" id="2982185"/>
    <lineage>
        <taxon>Bacteria</taxon>
        <taxon>Bacillati</taxon>
        <taxon>Bacillota</taxon>
        <taxon>Bacilli</taxon>
        <taxon>Bacillales</taxon>
        <taxon>Paenibacillaceae</taxon>
        <taxon>Paenibacillus</taxon>
    </lineage>
</organism>
<comment type="subcellular location">
    <subcellularLocation>
        <location evidence="2">Cell membrane</location>
        <topology evidence="2">Multi-pass membrane protein</topology>
    </subcellularLocation>
</comment>
<dbReference type="InterPro" id="IPR050398">
    <property type="entry name" value="HssS/ArlS-like"/>
</dbReference>
<evidence type="ECO:0000256" key="1">
    <source>
        <dbReference type="ARBA" id="ARBA00000085"/>
    </source>
</evidence>
<dbReference type="Gene3D" id="6.10.340.10">
    <property type="match status" value="1"/>
</dbReference>
<dbReference type="InterPro" id="IPR005467">
    <property type="entry name" value="His_kinase_dom"/>
</dbReference>
<dbReference type="PRINTS" id="PR00344">
    <property type="entry name" value="BCTRLSENSOR"/>
</dbReference>
<dbReference type="InterPro" id="IPR003660">
    <property type="entry name" value="HAMP_dom"/>
</dbReference>
<dbReference type="RefSeq" id="WP_262682273.1">
    <property type="nucleotide sequence ID" value="NZ_JAOQIO010000006.1"/>
</dbReference>
<evidence type="ECO:0000259" key="15">
    <source>
        <dbReference type="PROSITE" id="PS50109"/>
    </source>
</evidence>
<evidence type="ECO:0000256" key="4">
    <source>
        <dbReference type="ARBA" id="ARBA00022475"/>
    </source>
</evidence>
<feature type="transmembrane region" description="Helical" evidence="14">
    <location>
        <begin position="20"/>
        <end position="40"/>
    </location>
</feature>
<gene>
    <name evidence="17" type="ORF">OB236_01345</name>
</gene>
<evidence type="ECO:0000256" key="10">
    <source>
        <dbReference type="ARBA" id="ARBA00022840"/>
    </source>
</evidence>
<dbReference type="SUPFAM" id="SSF47384">
    <property type="entry name" value="Homodimeric domain of signal transducing histidine kinase"/>
    <property type="match status" value="1"/>
</dbReference>
<evidence type="ECO:0000256" key="14">
    <source>
        <dbReference type="SAM" id="Phobius"/>
    </source>
</evidence>
<dbReference type="Gene3D" id="1.10.287.130">
    <property type="match status" value="1"/>
</dbReference>
<keyword evidence="13 14" id="KW-0472">Membrane</keyword>
<dbReference type="InterPro" id="IPR036097">
    <property type="entry name" value="HisK_dim/P_sf"/>
</dbReference>
<evidence type="ECO:0000256" key="5">
    <source>
        <dbReference type="ARBA" id="ARBA00022553"/>
    </source>
</evidence>
<dbReference type="Pfam" id="PF00672">
    <property type="entry name" value="HAMP"/>
    <property type="match status" value="1"/>
</dbReference>
<evidence type="ECO:0000256" key="6">
    <source>
        <dbReference type="ARBA" id="ARBA00022679"/>
    </source>
</evidence>
<evidence type="ECO:0000256" key="9">
    <source>
        <dbReference type="ARBA" id="ARBA00022777"/>
    </source>
</evidence>
<evidence type="ECO:0000256" key="7">
    <source>
        <dbReference type="ARBA" id="ARBA00022692"/>
    </source>
</evidence>
<feature type="transmembrane region" description="Helical" evidence="14">
    <location>
        <begin position="52"/>
        <end position="77"/>
    </location>
</feature>
<feature type="transmembrane region" description="Helical" evidence="14">
    <location>
        <begin position="225"/>
        <end position="243"/>
    </location>
</feature>
<name>A0ABT2U7Z7_9BACL</name>
<dbReference type="EMBL" id="JAOQIO010000006">
    <property type="protein sequence ID" value="MCU6790759.1"/>
    <property type="molecule type" value="Genomic_DNA"/>
</dbReference>
<evidence type="ECO:0000256" key="11">
    <source>
        <dbReference type="ARBA" id="ARBA00022989"/>
    </source>
</evidence>
<dbReference type="CDD" id="cd00075">
    <property type="entry name" value="HATPase"/>
    <property type="match status" value="1"/>
</dbReference>
<evidence type="ECO:0000313" key="18">
    <source>
        <dbReference type="Proteomes" id="UP001652445"/>
    </source>
</evidence>
<keyword evidence="12" id="KW-0902">Two-component regulatory system</keyword>
<dbReference type="InterPro" id="IPR003594">
    <property type="entry name" value="HATPase_dom"/>
</dbReference>
<dbReference type="InterPro" id="IPR004358">
    <property type="entry name" value="Sig_transdc_His_kin-like_C"/>
</dbReference>
<evidence type="ECO:0000256" key="2">
    <source>
        <dbReference type="ARBA" id="ARBA00004651"/>
    </source>
</evidence>
<keyword evidence="6" id="KW-0808">Transferase</keyword>
<dbReference type="GO" id="GO:0005524">
    <property type="term" value="F:ATP binding"/>
    <property type="evidence" value="ECO:0007669"/>
    <property type="project" value="UniProtKB-KW"/>
</dbReference>